<dbReference type="AlphaFoldDB" id="A0A0V8JQT7"/>
<proteinExistence type="predicted"/>
<gene>
    <name evidence="2" type="ORF">AS180_02005</name>
</gene>
<evidence type="ECO:0000313" key="2">
    <source>
        <dbReference type="EMBL" id="KSU89354.1"/>
    </source>
</evidence>
<dbReference type="PANTHER" id="PTHR37038:SF14">
    <property type="entry name" value="TRANSCRIPTIONAL ACTIVATOR"/>
    <property type="match status" value="1"/>
</dbReference>
<protein>
    <submittedName>
        <fullName evidence="2">Transcriptional regulator</fullName>
    </submittedName>
</protein>
<dbReference type="InterPro" id="IPR019734">
    <property type="entry name" value="TPR_rpt"/>
</dbReference>
<dbReference type="InterPro" id="IPR041315">
    <property type="entry name" value="PlcR_TPR"/>
</dbReference>
<dbReference type="InterPro" id="IPR010982">
    <property type="entry name" value="Lambda_DNA-bd_dom_sf"/>
</dbReference>
<dbReference type="Proteomes" id="UP000053681">
    <property type="component" value="Unassembled WGS sequence"/>
</dbReference>
<dbReference type="Pfam" id="PF01381">
    <property type="entry name" value="HTH_3"/>
    <property type="match status" value="1"/>
</dbReference>
<evidence type="ECO:0000313" key="3">
    <source>
        <dbReference type="Proteomes" id="UP000053681"/>
    </source>
</evidence>
<sequence length="295" mass="34660">MNDRQHVGKLIQNLRNIAKLSQEELSDGICSKEELDLYETGAKAIQGDILYKISKRLGVSMNYFFEVGELTPNDYSKEIKETIRYYIRKRNYEMVLHVVNKEKENPMFQDPFHAQFFLWHEAICDYYIHHSFPTALEKLERAISFTRTSEHFYSEKEIAILNSIAIIYEEEGDLKKAFSAYMEALQHITLLPKLKDPFVKIRILYGLSKALCEMERYEKSIKYGRLGLELCVKHETLYLLGELHYQVGESLYKIGKSEEGLSCLQKSIHIFEIEENERFVSLVEQEIQLLQADFK</sequence>
<dbReference type="CDD" id="cd00093">
    <property type="entry name" value="HTH_XRE"/>
    <property type="match status" value="1"/>
</dbReference>
<organism evidence="2 3">
    <name type="scientific">Priestia veravalensis</name>
    <dbReference type="NCBI Taxonomy" id="1414648"/>
    <lineage>
        <taxon>Bacteria</taxon>
        <taxon>Bacillati</taxon>
        <taxon>Bacillota</taxon>
        <taxon>Bacilli</taxon>
        <taxon>Bacillales</taxon>
        <taxon>Bacillaceae</taxon>
        <taxon>Priestia</taxon>
    </lineage>
</organism>
<dbReference type="PANTHER" id="PTHR37038">
    <property type="entry name" value="TRANSCRIPTIONAL REGULATOR-RELATED"/>
    <property type="match status" value="1"/>
</dbReference>
<dbReference type="InterPro" id="IPR001387">
    <property type="entry name" value="Cro/C1-type_HTH"/>
</dbReference>
<dbReference type="SMART" id="SM00530">
    <property type="entry name" value="HTH_XRE"/>
    <property type="match status" value="1"/>
</dbReference>
<dbReference type="SMART" id="SM00028">
    <property type="entry name" value="TPR"/>
    <property type="match status" value="3"/>
</dbReference>
<reference evidence="2 3" key="1">
    <citation type="submission" date="2015-11" db="EMBL/GenBank/DDBJ databases">
        <title>Bacillus caseinolyticus sp nov.</title>
        <authorList>
            <person name="Dastager S.G."/>
            <person name="Mawlankar R."/>
        </authorList>
    </citation>
    <scope>NUCLEOTIDE SEQUENCE [LARGE SCALE GENOMIC DNA]</scope>
    <source>
        <strain evidence="2 3">SGD-V-76</strain>
    </source>
</reference>
<dbReference type="InterPro" id="IPR053163">
    <property type="entry name" value="HTH-type_regulator_Rgg"/>
</dbReference>
<dbReference type="Gene3D" id="1.25.40.10">
    <property type="entry name" value="Tetratricopeptide repeat domain"/>
    <property type="match status" value="1"/>
</dbReference>
<dbReference type="RefSeq" id="WP_025909559.1">
    <property type="nucleotide sequence ID" value="NZ_KQ758628.1"/>
</dbReference>
<dbReference type="SUPFAM" id="SSF47413">
    <property type="entry name" value="lambda repressor-like DNA-binding domains"/>
    <property type="match status" value="1"/>
</dbReference>
<dbReference type="Gene3D" id="1.10.260.40">
    <property type="entry name" value="lambda repressor-like DNA-binding domains"/>
    <property type="match status" value="1"/>
</dbReference>
<dbReference type="Pfam" id="PF18768">
    <property type="entry name" value="RNPP_C"/>
    <property type="match status" value="1"/>
</dbReference>
<dbReference type="EMBL" id="LNQP01000005">
    <property type="protein sequence ID" value="KSU89354.1"/>
    <property type="molecule type" value="Genomic_DNA"/>
</dbReference>
<evidence type="ECO:0000259" key="1">
    <source>
        <dbReference type="PROSITE" id="PS50943"/>
    </source>
</evidence>
<dbReference type="GO" id="GO:0003677">
    <property type="term" value="F:DNA binding"/>
    <property type="evidence" value="ECO:0007669"/>
    <property type="project" value="InterPro"/>
</dbReference>
<name>A0A0V8JQT7_9BACI</name>
<dbReference type="InterPro" id="IPR011990">
    <property type="entry name" value="TPR-like_helical_dom_sf"/>
</dbReference>
<dbReference type="PROSITE" id="PS50943">
    <property type="entry name" value="HTH_CROC1"/>
    <property type="match status" value="1"/>
</dbReference>
<keyword evidence="3" id="KW-1185">Reference proteome</keyword>
<feature type="domain" description="HTH cro/C1-type" evidence="1">
    <location>
        <begin position="11"/>
        <end position="64"/>
    </location>
</feature>
<dbReference type="SUPFAM" id="SSF48452">
    <property type="entry name" value="TPR-like"/>
    <property type="match status" value="1"/>
</dbReference>
<comment type="caution">
    <text evidence="2">The sequence shown here is derived from an EMBL/GenBank/DDBJ whole genome shotgun (WGS) entry which is preliminary data.</text>
</comment>
<accession>A0A0V8JQT7</accession>